<reference evidence="2 3" key="1">
    <citation type="submission" date="2015-06" db="EMBL/GenBank/DDBJ databases">
        <title>Draft genome of the ant-associated black yeast Phialophora attae CBS 131958.</title>
        <authorList>
            <person name="Moreno L.F."/>
            <person name="Stielow B.J."/>
            <person name="de Hoog S."/>
            <person name="Vicente V.A."/>
            <person name="Weiss V.A."/>
            <person name="de Vries M."/>
            <person name="Cruz L.M."/>
            <person name="Souza E.M."/>
        </authorList>
    </citation>
    <scope>NUCLEOTIDE SEQUENCE [LARGE SCALE GENOMIC DNA]</scope>
    <source>
        <strain evidence="2 3">CBS 131958</strain>
    </source>
</reference>
<gene>
    <name evidence="2" type="ORF">AB675_968</name>
</gene>
<accession>A0A0N1I1B0</accession>
<protein>
    <submittedName>
        <fullName evidence="2">Uncharacterized protein</fullName>
    </submittedName>
</protein>
<dbReference type="Proteomes" id="UP000038010">
    <property type="component" value="Unassembled WGS sequence"/>
</dbReference>
<dbReference type="GeneID" id="28742116"/>
<evidence type="ECO:0000313" key="2">
    <source>
        <dbReference type="EMBL" id="KPI45587.1"/>
    </source>
</evidence>
<sequence>MEAASNSSLSPHNLAEQCFAWTTIVGAEDLFHEHTESLVRESPSAKAFMDEFAQSRGDDDLFDDEIVPIEQPPPVQEITQQFEETSLQNTAPPSPAHHQPLQPQQGPRGRGRERGFPRGAIRGGAPRQQAAYSEAARNSSLGESKWASKPATPRAPKQQAPPPSSIPAEQDQTPIAPTASSQDATPAAPSAETTTTTTAEPQTTTATSPSVSEPPTDAPTGPSTKPRPPAVRGDRTATGGFAKPKLTTAELDAKLAAARQRSSDLAAAHARAQADADEFAERERVAGERRRKEEGESRRLGLEREKNRVRKLGVKEGREWDRGKEEGIGVGGRGDMPRMAGRGEEVDLREYEWDDSRGRGRGRGGSRWASVMGEVGVAVDVVHLQEMGLEVVAQGNLSPASTG</sequence>
<organism evidence="2 3">
    <name type="scientific">Cyphellophora attinorum</name>
    <dbReference type="NCBI Taxonomy" id="1664694"/>
    <lineage>
        <taxon>Eukaryota</taxon>
        <taxon>Fungi</taxon>
        <taxon>Dikarya</taxon>
        <taxon>Ascomycota</taxon>
        <taxon>Pezizomycotina</taxon>
        <taxon>Eurotiomycetes</taxon>
        <taxon>Chaetothyriomycetidae</taxon>
        <taxon>Chaetothyriales</taxon>
        <taxon>Cyphellophoraceae</taxon>
        <taxon>Cyphellophora</taxon>
    </lineage>
</organism>
<dbReference type="VEuPathDB" id="FungiDB:AB675_968"/>
<feature type="compositionally biased region" description="Low complexity" evidence="1">
    <location>
        <begin position="184"/>
        <end position="210"/>
    </location>
</feature>
<proteinExistence type="predicted"/>
<feature type="compositionally biased region" description="Polar residues" evidence="1">
    <location>
        <begin position="77"/>
        <end position="91"/>
    </location>
</feature>
<dbReference type="STRING" id="1664694.A0A0N1I1B0"/>
<feature type="region of interest" description="Disordered" evidence="1">
    <location>
        <begin position="323"/>
        <end position="343"/>
    </location>
</feature>
<evidence type="ECO:0000256" key="1">
    <source>
        <dbReference type="SAM" id="MobiDB-lite"/>
    </source>
</evidence>
<evidence type="ECO:0000313" key="3">
    <source>
        <dbReference type="Proteomes" id="UP000038010"/>
    </source>
</evidence>
<dbReference type="RefSeq" id="XP_018005550.1">
    <property type="nucleotide sequence ID" value="XM_018150247.1"/>
</dbReference>
<feature type="compositionally biased region" description="Polar residues" evidence="1">
    <location>
        <begin position="170"/>
        <end position="183"/>
    </location>
</feature>
<dbReference type="AlphaFoldDB" id="A0A0N1I1B0"/>
<dbReference type="EMBL" id="LFJN01000001">
    <property type="protein sequence ID" value="KPI45587.1"/>
    <property type="molecule type" value="Genomic_DNA"/>
</dbReference>
<feature type="compositionally biased region" description="Basic and acidic residues" evidence="1">
    <location>
        <begin position="279"/>
        <end position="305"/>
    </location>
</feature>
<name>A0A0N1I1B0_9EURO</name>
<keyword evidence="3" id="KW-1185">Reference proteome</keyword>
<feature type="compositionally biased region" description="Low complexity" evidence="1">
    <location>
        <begin position="264"/>
        <end position="273"/>
    </location>
</feature>
<feature type="region of interest" description="Disordered" evidence="1">
    <location>
        <begin position="64"/>
        <end position="305"/>
    </location>
</feature>
<comment type="caution">
    <text evidence="2">The sequence shown here is derived from an EMBL/GenBank/DDBJ whole genome shotgun (WGS) entry which is preliminary data.</text>
</comment>
<dbReference type="OrthoDB" id="2402960at2759"/>